<dbReference type="Pfam" id="PF01339">
    <property type="entry name" value="CheB_methylest"/>
    <property type="match status" value="1"/>
</dbReference>
<evidence type="ECO:0000256" key="5">
    <source>
        <dbReference type="ARBA" id="ARBA00022691"/>
    </source>
</evidence>
<dbReference type="CDD" id="cd00082">
    <property type="entry name" value="HisKA"/>
    <property type="match status" value="1"/>
</dbReference>
<comment type="catalytic activity">
    <reaction evidence="2">
        <text>L-glutamyl-[protein] + S-adenosyl-L-methionine = [protein]-L-glutamate 5-O-methyl ester + S-adenosyl-L-homocysteine</text>
        <dbReference type="Rhea" id="RHEA:24452"/>
        <dbReference type="Rhea" id="RHEA-COMP:10208"/>
        <dbReference type="Rhea" id="RHEA-COMP:10311"/>
        <dbReference type="ChEBI" id="CHEBI:29973"/>
        <dbReference type="ChEBI" id="CHEBI:57856"/>
        <dbReference type="ChEBI" id="CHEBI:59789"/>
        <dbReference type="ChEBI" id="CHEBI:82795"/>
        <dbReference type="EC" id="2.1.1.80"/>
    </reaction>
</comment>
<evidence type="ECO:0000256" key="3">
    <source>
        <dbReference type="ARBA" id="ARBA00022603"/>
    </source>
</evidence>
<name>A0ABV9T0H7_9BACT</name>
<dbReference type="Gene3D" id="3.40.50.180">
    <property type="entry name" value="Methylesterase CheB, C-terminal domain"/>
    <property type="match status" value="1"/>
</dbReference>
<dbReference type="PROSITE" id="PS50122">
    <property type="entry name" value="CHEB"/>
    <property type="match status" value="1"/>
</dbReference>
<dbReference type="Pfam" id="PF02518">
    <property type="entry name" value="HATPase_c"/>
    <property type="match status" value="1"/>
</dbReference>
<proteinExistence type="predicted"/>
<dbReference type="Gene3D" id="1.10.155.10">
    <property type="entry name" value="Chemotaxis receptor methyltransferase CheR, N-terminal domain"/>
    <property type="match status" value="1"/>
</dbReference>
<dbReference type="PANTHER" id="PTHR24422:SF27">
    <property type="entry name" value="PROTEIN-GLUTAMATE O-METHYLTRANSFERASE"/>
    <property type="match status" value="1"/>
</dbReference>
<reference evidence="12" key="1">
    <citation type="journal article" date="2019" name="Int. J. Syst. Evol. Microbiol.">
        <title>The Global Catalogue of Microorganisms (GCM) 10K type strain sequencing project: providing services to taxonomists for standard genome sequencing and annotation.</title>
        <authorList>
            <consortium name="The Broad Institute Genomics Platform"/>
            <consortium name="The Broad Institute Genome Sequencing Center for Infectious Disease"/>
            <person name="Wu L."/>
            <person name="Ma J."/>
        </authorList>
    </citation>
    <scope>NUCLEOTIDE SEQUENCE [LARGE SCALE GENOMIC DNA]</scope>
    <source>
        <strain evidence="12">CGMCC 4.7466</strain>
    </source>
</reference>
<evidence type="ECO:0000313" key="11">
    <source>
        <dbReference type="EMBL" id="MFC4871973.1"/>
    </source>
</evidence>
<dbReference type="Proteomes" id="UP001595818">
    <property type="component" value="Unassembled WGS sequence"/>
</dbReference>
<dbReference type="Gene3D" id="1.10.287.130">
    <property type="match status" value="1"/>
</dbReference>
<dbReference type="InterPro" id="IPR029063">
    <property type="entry name" value="SAM-dependent_MTases_sf"/>
</dbReference>
<keyword evidence="7" id="KW-0175">Coiled coil</keyword>
<dbReference type="InterPro" id="IPR050903">
    <property type="entry name" value="Bact_Chemotaxis_MeTrfase"/>
</dbReference>
<comment type="catalytic activity">
    <reaction evidence="1">
        <text>ATP + protein L-histidine = ADP + protein N-phospho-L-histidine.</text>
        <dbReference type="EC" id="2.7.13.3"/>
    </reaction>
</comment>
<dbReference type="Gene3D" id="3.30.450.20">
    <property type="entry name" value="PAS domain"/>
    <property type="match status" value="1"/>
</dbReference>
<feature type="coiled-coil region" evidence="7">
    <location>
        <begin position="631"/>
        <end position="711"/>
    </location>
</feature>
<dbReference type="InterPro" id="IPR003661">
    <property type="entry name" value="HisK_dim/P_dom"/>
</dbReference>
<dbReference type="Pfam" id="PF03705">
    <property type="entry name" value="CheR_N"/>
    <property type="match status" value="1"/>
</dbReference>
<evidence type="ECO:0000256" key="1">
    <source>
        <dbReference type="ARBA" id="ARBA00000085"/>
    </source>
</evidence>
<keyword evidence="6" id="KW-0378">Hydrolase</keyword>
<sequence>MDILIIGVGASAGGLKALYTLFEHPVPSNVSFVVVQHLSPDFKSVTADLLASHCHREVIAIEDNMKVEANSIYVLAERKKVEIHQGKFRLTELDPNSMNNTLDLFFNSLAAAYGNRSMGIILSGGGSDGTKGAEAIKQAGGVVIAQDPETAQFDTMPSNVISAGIVDSVLAPELMMDEIINYREHNILISQFKDSNETLLKELLDLINEHTPLDFSNYKRATIVRRITRRMNQKSVGLLSDFIQFLKNNPGEIDTLAKEFMISVTEFFRDSGAFNLLKEKVIPEILANKENNSPIKIWVVGCATGQEAYSIAILVYECLEEMKKSMEVKIFASDIDKEALAIASKGSYPESVANEISEERLSKFFYREGDRYNIKEAIRNMLIIAEHDITKHPPYYKLDLISCRNLLIYLNPDLQKKILATLHYCLNPEGFLFLGPSESLGDLKMKFFEVDKKWKIYKNLESAVRLENGTYSIPSLYVKPPIKAMPALRTTPISPSDGLYEIIADVLSERTNQAGVCVDENYNILKTFGEYKKYLLPEMFNFNLLRVLPHELSIVTATGLNKANTDKKELTIKDVVYSHDNTPRSVTIYFQPIPEYKFAGKVTLVCFSDSTAPPSENVEVYDKEMHTRRYLLDLEEELKETQKKLNEAYEALEVSNLHAQSFHEELISGNEELQSTNEEVQSVNEELHTVNNQYQIKIKELTELNDDLNNYFRTTVNGLIYVDRNFIIRKFTPSAVKQINLKESDVGRPISDISTNIKFSTMVEDMQKVAESSHLIEKEVETMDRKWYKMVVLPYVRQQDSQTDGVIISFNDITDLKIAQKKLIKINKDHNTFIYSVAHDLNAPATNIESLANLLLDSIGPENSEINEIARLVRDSVVKLKETILELSDITKLEKQFSEDFVENVNFYDLLEEVKLSIHDMLIKTDLKLTYDFQAETINFSKKNLRSILMNLLTNAIKYRSKDRNPEVHIHTERNNDYTILSVRDNGIGISEDKKSKLFTIFKRVHEEEGIPGSGIGLFMIKKMITNAEGDISVESEPGKGSTFKVCFKNHTA</sequence>
<feature type="active site" evidence="6">
    <location>
        <position position="11"/>
    </location>
</feature>
<dbReference type="InterPro" id="IPR005467">
    <property type="entry name" value="His_kinase_dom"/>
</dbReference>
<evidence type="ECO:0000313" key="12">
    <source>
        <dbReference type="Proteomes" id="UP001595818"/>
    </source>
</evidence>
<dbReference type="GO" id="GO:0008168">
    <property type="term" value="F:methyltransferase activity"/>
    <property type="evidence" value="ECO:0007669"/>
    <property type="project" value="UniProtKB-KW"/>
</dbReference>
<dbReference type="InterPro" id="IPR036890">
    <property type="entry name" value="HATPase_C_sf"/>
</dbReference>
<dbReference type="PRINTS" id="PR00996">
    <property type="entry name" value="CHERMTFRASE"/>
</dbReference>
<dbReference type="SUPFAM" id="SSF55874">
    <property type="entry name" value="ATPase domain of HSP90 chaperone/DNA topoisomerase II/histidine kinase"/>
    <property type="match status" value="1"/>
</dbReference>
<keyword evidence="4" id="KW-0808">Transferase</keyword>
<dbReference type="SUPFAM" id="SSF47757">
    <property type="entry name" value="Chemotaxis receptor methyltransferase CheR, N-terminal domain"/>
    <property type="match status" value="1"/>
</dbReference>
<protein>
    <submittedName>
        <fullName evidence="11">CheR family methyltransferase</fullName>
    </submittedName>
</protein>
<evidence type="ECO:0000259" key="9">
    <source>
        <dbReference type="PROSITE" id="PS50122"/>
    </source>
</evidence>
<dbReference type="PROSITE" id="PS50123">
    <property type="entry name" value="CHER"/>
    <property type="match status" value="1"/>
</dbReference>
<keyword evidence="5" id="KW-0949">S-adenosyl-L-methionine</keyword>
<dbReference type="InterPro" id="IPR022642">
    <property type="entry name" value="CheR_C"/>
</dbReference>
<dbReference type="SUPFAM" id="SSF55785">
    <property type="entry name" value="PYP-like sensor domain (PAS domain)"/>
    <property type="match status" value="1"/>
</dbReference>
<accession>A0ABV9T0H7</accession>
<dbReference type="Pfam" id="PF13596">
    <property type="entry name" value="PAS_10"/>
    <property type="match status" value="1"/>
</dbReference>
<dbReference type="SMART" id="SM00138">
    <property type="entry name" value="MeTrc"/>
    <property type="match status" value="1"/>
</dbReference>
<feature type="active site" evidence="6">
    <location>
        <position position="37"/>
    </location>
</feature>
<dbReference type="InterPro" id="IPR022641">
    <property type="entry name" value="CheR_N"/>
</dbReference>
<keyword evidence="12" id="KW-1185">Reference proteome</keyword>
<dbReference type="Gene3D" id="3.40.50.150">
    <property type="entry name" value="Vaccinia Virus protein VP39"/>
    <property type="match status" value="1"/>
</dbReference>
<dbReference type="InterPro" id="IPR000780">
    <property type="entry name" value="CheR_MeTrfase"/>
</dbReference>
<dbReference type="EMBL" id="JBHSJJ010000004">
    <property type="protein sequence ID" value="MFC4871973.1"/>
    <property type="molecule type" value="Genomic_DNA"/>
</dbReference>
<dbReference type="Pfam" id="PF01739">
    <property type="entry name" value="CheR"/>
    <property type="match status" value="1"/>
</dbReference>
<dbReference type="CDD" id="cd16434">
    <property type="entry name" value="CheB-CheR_fusion"/>
    <property type="match status" value="1"/>
</dbReference>
<dbReference type="InterPro" id="IPR000673">
    <property type="entry name" value="Sig_transdc_resp-reg_Me-estase"/>
</dbReference>
<dbReference type="InterPro" id="IPR035965">
    <property type="entry name" value="PAS-like_dom_sf"/>
</dbReference>
<feature type="domain" description="CheB-type methylesterase" evidence="9">
    <location>
        <begin position="1"/>
        <end position="170"/>
    </location>
</feature>
<dbReference type="InterPro" id="IPR036804">
    <property type="entry name" value="CheR_N_sf"/>
</dbReference>
<evidence type="ECO:0000259" key="10">
    <source>
        <dbReference type="PROSITE" id="PS50123"/>
    </source>
</evidence>
<comment type="caution">
    <text evidence="11">The sequence shown here is derived from an EMBL/GenBank/DDBJ whole genome shotgun (WGS) entry which is preliminary data.</text>
</comment>
<dbReference type="InterPro" id="IPR003594">
    <property type="entry name" value="HATPase_dom"/>
</dbReference>
<organism evidence="11 12">
    <name type="scientific">Negadavirga shengliensis</name>
    <dbReference type="NCBI Taxonomy" id="1389218"/>
    <lineage>
        <taxon>Bacteria</taxon>
        <taxon>Pseudomonadati</taxon>
        <taxon>Bacteroidota</taxon>
        <taxon>Cytophagia</taxon>
        <taxon>Cytophagales</taxon>
        <taxon>Cyclobacteriaceae</taxon>
        <taxon>Negadavirga</taxon>
    </lineage>
</organism>
<evidence type="ECO:0000256" key="6">
    <source>
        <dbReference type="PROSITE-ProRule" id="PRU00050"/>
    </source>
</evidence>
<feature type="domain" description="CheR-type methyltransferase" evidence="10">
    <location>
        <begin position="200"/>
        <end position="449"/>
    </location>
</feature>
<dbReference type="SUPFAM" id="SSF52738">
    <property type="entry name" value="Methylesterase CheB, C-terminal domain"/>
    <property type="match status" value="1"/>
</dbReference>
<gene>
    <name evidence="11" type="ORF">ACFPFU_09760</name>
</gene>
<keyword evidence="6" id="KW-0145">Chemotaxis</keyword>
<evidence type="ECO:0000256" key="4">
    <source>
        <dbReference type="ARBA" id="ARBA00022679"/>
    </source>
</evidence>
<keyword evidence="3 11" id="KW-0489">Methyltransferase</keyword>
<dbReference type="RefSeq" id="WP_377063946.1">
    <property type="nucleotide sequence ID" value="NZ_JBHSJJ010000004.1"/>
</dbReference>
<dbReference type="PANTHER" id="PTHR24422">
    <property type="entry name" value="CHEMOTAXIS PROTEIN METHYLTRANSFERASE"/>
    <property type="match status" value="1"/>
</dbReference>
<dbReference type="GO" id="GO:0032259">
    <property type="term" value="P:methylation"/>
    <property type="evidence" value="ECO:0007669"/>
    <property type="project" value="UniProtKB-KW"/>
</dbReference>
<evidence type="ECO:0000256" key="7">
    <source>
        <dbReference type="SAM" id="Coils"/>
    </source>
</evidence>
<evidence type="ECO:0000256" key="2">
    <source>
        <dbReference type="ARBA" id="ARBA00001541"/>
    </source>
</evidence>
<evidence type="ECO:0000259" key="8">
    <source>
        <dbReference type="PROSITE" id="PS50109"/>
    </source>
</evidence>
<feature type="domain" description="Histidine kinase" evidence="8">
    <location>
        <begin position="836"/>
        <end position="1052"/>
    </location>
</feature>
<dbReference type="InterPro" id="IPR036097">
    <property type="entry name" value="HisK_dim/P_sf"/>
</dbReference>
<dbReference type="Gene3D" id="3.30.565.10">
    <property type="entry name" value="Histidine kinase-like ATPase, C-terminal domain"/>
    <property type="match status" value="1"/>
</dbReference>
<dbReference type="SUPFAM" id="SSF53335">
    <property type="entry name" value="S-adenosyl-L-methionine-dependent methyltransferases"/>
    <property type="match status" value="1"/>
</dbReference>
<dbReference type="InterPro" id="IPR035909">
    <property type="entry name" value="CheB_C"/>
</dbReference>
<dbReference type="PROSITE" id="PS50109">
    <property type="entry name" value="HIS_KIN"/>
    <property type="match status" value="1"/>
</dbReference>
<dbReference type="SMART" id="SM00387">
    <property type="entry name" value="HATPase_c"/>
    <property type="match status" value="1"/>
</dbReference>
<feature type="active site" evidence="6">
    <location>
        <position position="128"/>
    </location>
</feature>
<dbReference type="SUPFAM" id="SSF47384">
    <property type="entry name" value="Homodimeric domain of signal transducing histidine kinase"/>
    <property type="match status" value="1"/>
</dbReference>